<reference evidence="3" key="3">
    <citation type="submission" date="2015-06" db="UniProtKB">
        <authorList>
            <consortium name="EnsemblProtists"/>
        </authorList>
    </citation>
    <scope>IDENTIFICATION</scope>
</reference>
<accession>L1IIG6</accession>
<dbReference type="EnsemblProtists" id="EKX36048">
    <property type="protein sequence ID" value="EKX36048"/>
    <property type="gene ID" value="GUITHDRAFT_146087"/>
</dbReference>
<name>L1IIG6_GUITC</name>
<dbReference type="HOGENOM" id="CLU_1334087_0_0_1"/>
<organism evidence="2">
    <name type="scientific">Guillardia theta (strain CCMP2712)</name>
    <name type="common">Cryptophyte</name>
    <dbReference type="NCBI Taxonomy" id="905079"/>
    <lineage>
        <taxon>Eukaryota</taxon>
        <taxon>Cryptophyceae</taxon>
        <taxon>Pyrenomonadales</taxon>
        <taxon>Geminigeraceae</taxon>
        <taxon>Guillardia</taxon>
    </lineage>
</organism>
<evidence type="ECO:0000313" key="4">
    <source>
        <dbReference type="Proteomes" id="UP000011087"/>
    </source>
</evidence>
<dbReference type="RefSeq" id="XP_005823028.1">
    <property type="nucleotide sequence ID" value="XM_005822971.1"/>
</dbReference>
<feature type="region of interest" description="Disordered" evidence="1">
    <location>
        <begin position="1"/>
        <end position="61"/>
    </location>
</feature>
<sequence length="206" mass="23684">MGQACSADDREEEVEMRRQNRERTRRKEEARKMEEEWRARNQQTRMAVQPAHSSVGSNKVNPLWMPLQTVSDTMVAAGRISNVREERTQQSVHGGRSVKYVTTTEREMNARKAMSQLKSMNAFEERSSHSSLQESSQSAAASLSSSSSSSSSSSDFYHPREKQEVLHKIEARVIPHRRSPDLYKFPHLELIPEDAPQRLYSTYEEL</sequence>
<protein>
    <submittedName>
        <fullName evidence="2 3">Uncharacterized protein</fullName>
    </submittedName>
</protein>
<dbReference type="KEGG" id="gtt:GUITHDRAFT_146087"/>
<evidence type="ECO:0000256" key="1">
    <source>
        <dbReference type="SAM" id="MobiDB-lite"/>
    </source>
</evidence>
<dbReference type="AlphaFoldDB" id="L1IIG6"/>
<keyword evidence="4" id="KW-1185">Reference proteome</keyword>
<feature type="region of interest" description="Disordered" evidence="1">
    <location>
        <begin position="121"/>
        <end position="162"/>
    </location>
</feature>
<reference evidence="4" key="2">
    <citation type="submission" date="2012-11" db="EMBL/GenBank/DDBJ databases">
        <authorList>
            <person name="Kuo A."/>
            <person name="Curtis B.A."/>
            <person name="Tanifuji G."/>
            <person name="Burki F."/>
            <person name="Gruber A."/>
            <person name="Irimia M."/>
            <person name="Maruyama S."/>
            <person name="Arias M.C."/>
            <person name="Ball S.G."/>
            <person name="Gile G.H."/>
            <person name="Hirakawa Y."/>
            <person name="Hopkins J.F."/>
            <person name="Rensing S.A."/>
            <person name="Schmutz J."/>
            <person name="Symeonidi A."/>
            <person name="Elias M."/>
            <person name="Eveleigh R.J."/>
            <person name="Herman E.K."/>
            <person name="Klute M.J."/>
            <person name="Nakayama T."/>
            <person name="Obornik M."/>
            <person name="Reyes-Prieto A."/>
            <person name="Armbrust E.V."/>
            <person name="Aves S.J."/>
            <person name="Beiko R.G."/>
            <person name="Coutinho P."/>
            <person name="Dacks J.B."/>
            <person name="Durnford D.G."/>
            <person name="Fast N.M."/>
            <person name="Green B.R."/>
            <person name="Grisdale C."/>
            <person name="Hempe F."/>
            <person name="Henrissat B."/>
            <person name="Hoppner M.P."/>
            <person name="Ishida K.-I."/>
            <person name="Kim E."/>
            <person name="Koreny L."/>
            <person name="Kroth P.G."/>
            <person name="Liu Y."/>
            <person name="Malik S.-B."/>
            <person name="Maier U.G."/>
            <person name="McRose D."/>
            <person name="Mock T."/>
            <person name="Neilson J.A."/>
            <person name="Onodera N.T."/>
            <person name="Poole A.M."/>
            <person name="Pritham E.J."/>
            <person name="Richards T.A."/>
            <person name="Rocap G."/>
            <person name="Roy S.W."/>
            <person name="Sarai C."/>
            <person name="Schaack S."/>
            <person name="Shirato S."/>
            <person name="Slamovits C.H."/>
            <person name="Spencer D.F."/>
            <person name="Suzuki S."/>
            <person name="Worden A.Z."/>
            <person name="Zauner S."/>
            <person name="Barry K."/>
            <person name="Bell C."/>
            <person name="Bharti A.K."/>
            <person name="Crow J.A."/>
            <person name="Grimwood J."/>
            <person name="Kramer R."/>
            <person name="Lindquist E."/>
            <person name="Lucas S."/>
            <person name="Salamov A."/>
            <person name="McFadden G.I."/>
            <person name="Lane C.E."/>
            <person name="Keeling P.J."/>
            <person name="Gray M.W."/>
            <person name="Grigoriev I.V."/>
            <person name="Archibald J.M."/>
        </authorList>
    </citation>
    <scope>NUCLEOTIDE SEQUENCE</scope>
    <source>
        <strain evidence="4">CCMP2712</strain>
    </source>
</reference>
<proteinExistence type="predicted"/>
<gene>
    <name evidence="2" type="ORF">GUITHDRAFT_146087</name>
</gene>
<feature type="compositionally biased region" description="Basic and acidic residues" evidence="1">
    <location>
        <begin position="15"/>
        <end position="39"/>
    </location>
</feature>
<feature type="compositionally biased region" description="Polar residues" evidence="1">
    <location>
        <begin position="41"/>
        <end position="60"/>
    </location>
</feature>
<dbReference type="GeneID" id="17292745"/>
<evidence type="ECO:0000313" key="3">
    <source>
        <dbReference type="EnsemblProtists" id="EKX36048"/>
    </source>
</evidence>
<dbReference type="Proteomes" id="UP000011087">
    <property type="component" value="Unassembled WGS sequence"/>
</dbReference>
<feature type="compositionally biased region" description="Low complexity" evidence="1">
    <location>
        <begin position="129"/>
        <end position="154"/>
    </location>
</feature>
<evidence type="ECO:0000313" key="2">
    <source>
        <dbReference type="EMBL" id="EKX36048.1"/>
    </source>
</evidence>
<dbReference type="EMBL" id="JH993080">
    <property type="protein sequence ID" value="EKX36048.1"/>
    <property type="molecule type" value="Genomic_DNA"/>
</dbReference>
<dbReference type="PaxDb" id="55529-EKX36048"/>
<reference evidence="2 4" key="1">
    <citation type="journal article" date="2012" name="Nature">
        <title>Algal genomes reveal evolutionary mosaicism and the fate of nucleomorphs.</title>
        <authorList>
            <consortium name="DOE Joint Genome Institute"/>
            <person name="Curtis B.A."/>
            <person name="Tanifuji G."/>
            <person name="Burki F."/>
            <person name="Gruber A."/>
            <person name="Irimia M."/>
            <person name="Maruyama S."/>
            <person name="Arias M.C."/>
            <person name="Ball S.G."/>
            <person name="Gile G.H."/>
            <person name="Hirakawa Y."/>
            <person name="Hopkins J.F."/>
            <person name="Kuo A."/>
            <person name="Rensing S.A."/>
            <person name="Schmutz J."/>
            <person name="Symeonidi A."/>
            <person name="Elias M."/>
            <person name="Eveleigh R.J."/>
            <person name="Herman E.K."/>
            <person name="Klute M.J."/>
            <person name="Nakayama T."/>
            <person name="Obornik M."/>
            <person name="Reyes-Prieto A."/>
            <person name="Armbrust E.V."/>
            <person name="Aves S.J."/>
            <person name="Beiko R.G."/>
            <person name="Coutinho P."/>
            <person name="Dacks J.B."/>
            <person name="Durnford D.G."/>
            <person name="Fast N.M."/>
            <person name="Green B.R."/>
            <person name="Grisdale C.J."/>
            <person name="Hempel F."/>
            <person name="Henrissat B."/>
            <person name="Hoppner M.P."/>
            <person name="Ishida K."/>
            <person name="Kim E."/>
            <person name="Koreny L."/>
            <person name="Kroth P.G."/>
            <person name="Liu Y."/>
            <person name="Malik S.B."/>
            <person name="Maier U.G."/>
            <person name="McRose D."/>
            <person name="Mock T."/>
            <person name="Neilson J.A."/>
            <person name="Onodera N.T."/>
            <person name="Poole A.M."/>
            <person name="Pritham E.J."/>
            <person name="Richards T.A."/>
            <person name="Rocap G."/>
            <person name="Roy S.W."/>
            <person name="Sarai C."/>
            <person name="Schaack S."/>
            <person name="Shirato S."/>
            <person name="Slamovits C.H."/>
            <person name="Spencer D.F."/>
            <person name="Suzuki S."/>
            <person name="Worden A.Z."/>
            <person name="Zauner S."/>
            <person name="Barry K."/>
            <person name="Bell C."/>
            <person name="Bharti A.K."/>
            <person name="Crow J.A."/>
            <person name="Grimwood J."/>
            <person name="Kramer R."/>
            <person name="Lindquist E."/>
            <person name="Lucas S."/>
            <person name="Salamov A."/>
            <person name="McFadden G.I."/>
            <person name="Lane C.E."/>
            <person name="Keeling P.J."/>
            <person name="Gray M.W."/>
            <person name="Grigoriev I.V."/>
            <person name="Archibald J.M."/>
        </authorList>
    </citation>
    <scope>NUCLEOTIDE SEQUENCE</scope>
    <source>
        <strain evidence="2 4">CCMP2712</strain>
    </source>
</reference>